<protein>
    <submittedName>
        <fullName evidence="2">Uncharacterized protein</fullName>
    </submittedName>
</protein>
<gene>
    <name evidence="2" type="ORF">DPMN_055017</name>
</gene>
<reference evidence="2" key="1">
    <citation type="journal article" date="2019" name="bioRxiv">
        <title>The Genome of the Zebra Mussel, Dreissena polymorpha: A Resource for Invasive Species Research.</title>
        <authorList>
            <person name="McCartney M.A."/>
            <person name="Auch B."/>
            <person name="Kono T."/>
            <person name="Mallez S."/>
            <person name="Zhang Y."/>
            <person name="Obille A."/>
            <person name="Becker A."/>
            <person name="Abrahante J.E."/>
            <person name="Garbe J."/>
            <person name="Badalamenti J.P."/>
            <person name="Herman A."/>
            <person name="Mangelson H."/>
            <person name="Liachko I."/>
            <person name="Sullivan S."/>
            <person name="Sone E.D."/>
            <person name="Koren S."/>
            <person name="Silverstein K.A.T."/>
            <person name="Beckman K.B."/>
            <person name="Gohl D.M."/>
        </authorList>
    </citation>
    <scope>NUCLEOTIDE SEQUENCE</scope>
    <source>
        <strain evidence="2">Duluth1</strain>
        <tissue evidence="2">Whole animal</tissue>
    </source>
</reference>
<reference evidence="2" key="2">
    <citation type="submission" date="2020-11" db="EMBL/GenBank/DDBJ databases">
        <authorList>
            <person name="McCartney M.A."/>
            <person name="Auch B."/>
            <person name="Kono T."/>
            <person name="Mallez S."/>
            <person name="Becker A."/>
            <person name="Gohl D.M."/>
            <person name="Silverstein K.A.T."/>
            <person name="Koren S."/>
            <person name="Bechman K.B."/>
            <person name="Herman A."/>
            <person name="Abrahante J.E."/>
            <person name="Garbe J."/>
        </authorList>
    </citation>
    <scope>NUCLEOTIDE SEQUENCE</scope>
    <source>
        <strain evidence="2">Duluth1</strain>
        <tissue evidence="2">Whole animal</tissue>
    </source>
</reference>
<evidence type="ECO:0000313" key="3">
    <source>
        <dbReference type="Proteomes" id="UP000828390"/>
    </source>
</evidence>
<evidence type="ECO:0000313" key="2">
    <source>
        <dbReference type="EMBL" id="KAH3729054.1"/>
    </source>
</evidence>
<evidence type="ECO:0000256" key="1">
    <source>
        <dbReference type="SAM" id="Coils"/>
    </source>
</evidence>
<organism evidence="2 3">
    <name type="scientific">Dreissena polymorpha</name>
    <name type="common">Zebra mussel</name>
    <name type="synonym">Mytilus polymorpha</name>
    <dbReference type="NCBI Taxonomy" id="45954"/>
    <lineage>
        <taxon>Eukaryota</taxon>
        <taxon>Metazoa</taxon>
        <taxon>Spiralia</taxon>
        <taxon>Lophotrochozoa</taxon>
        <taxon>Mollusca</taxon>
        <taxon>Bivalvia</taxon>
        <taxon>Autobranchia</taxon>
        <taxon>Heteroconchia</taxon>
        <taxon>Euheterodonta</taxon>
        <taxon>Imparidentia</taxon>
        <taxon>Neoheterodontei</taxon>
        <taxon>Myida</taxon>
        <taxon>Dreissenoidea</taxon>
        <taxon>Dreissenidae</taxon>
        <taxon>Dreissena</taxon>
    </lineage>
</organism>
<comment type="caution">
    <text evidence="2">The sequence shown here is derived from an EMBL/GenBank/DDBJ whole genome shotgun (WGS) entry which is preliminary data.</text>
</comment>
<name>A0A9D4HRV2_DREPO</name>
<sequence length="213" mass="24088">MLVLTNKKTAEKDVCGLRPEINYSNFKVNTKQLENFESVFKVQHVKIDASTQTLSIGIEYDFEALFCLIQTIQKSVSDMRKDVCEHILNTNRGFNEMKDILHSVKVNSTTNSRGTDEKCDCLQENVQDLKQTLDQLNISVQKKLQSLGDMLKVNSLASVISKGDMNGSVEATRIRMSDDPVENDTLRETEQVTLEPSPQAISDIQEKYTFVAF</sequence>
<proteinExistence type="predicted"/>
<feature type="coiled-coil region" evidence="1">
    <location>
        <begin position="119"/>
        <end position="146"/>
    </location>
</feature>
<accession>A0A9D4HRV2</accession>
<dbReference type="Proteomes" id="UP000828390">
    <property type="component" value="Unassembled WGS sequence"/>
</dbReference>
<dbReference type="AlphaFoldDB" id="A0A9D4HRV2"/>
<dbReference type="EMBL" id="JAIWYP010000012">
    <property type="protein sequence ID" value="KAH3729054.1"/>
    <property type="molecule type" value="Genomic_DNA"/>
</dbReference>
<keyword evidence="3" id="KW-1185">Reference proteome</keyword>
<keyword evidence="1" id="KW-0175">Coiled coil</keyword>